<accession>A0A0V8QFU7</accession>
<dbReference type="InterPro" id="IPR017587">
    <property type="entry name" value="YqeC"/>
</dbReference>
<protein>
    <recommendedName>
        <fullName evidence="4">Hydroxylase</fullName>
    </recommendedName>
</protein>
<keyword evidence="1" id="KW-0812">Transmembrane</keyword>
<evidence type="ECO:0000256" key="1">
    <source>
        <dbReference type="SAM" id="Phobius"/>
    </source>
</evidence>
<reference evidence="2 3" key="1">
    <citation type="submission" date="2015-11" db="EMBL/GenBank/DDBJ databases">
        <title>Butyribacter intestini gen. nov., sp. nov., a butyric acid-producing bacterium of the family Lachnospiraceae isolated from the human faeces.</title>
        <authorList>
            <person name="Zou Y."/>
            <person name="Xue W."/>
            <person name="Luo G."/>
            <person name="Lv M."/>
        </authorList>
    </citation>
    <scope>NUCLEOTIDE SEQUENCE [LARGE SCALE GENOMIC DNA]</scope>
    <source>
        <strain evidence="2 3">ACET-33324</strain>
    </source>
</reference>
<feature type="transmembrane region" description="Helical" evidence="1">
    <location>
        <begin position="9"/>
        <end position="31"/>
    </location>
</feature>
<keyword evidence="1" id="KW-1133">Transmembrane helix</keyword>
<dbReference type="NCBIfam" id="TIGR03172">
    <property type="entry name" value="selenium cofactor biosynthesis protein YqeC"/>
    <property type="match status" value="1"/>
</dbReference>
<keyword evidence="1" id="KW-0472">Membrane</keyword>
<dbReference type="AlphaFoldDB" id="A0A0V8QFU7"/>
<keyword evidence="3" id="KW-1185">Reference proteome</keyword>
<gene>
    <name evidence="2" type="ORF">ASU35_08870</name>
</gene>
<dbReference type="Proteomes" id="UP000054874">
    <property type="component" value="Unassembled WGS sequence"/>
</dbReference>
<dbReference type="SUPFAM" id="SSF53623">
    <property type="entry name" value="MurD-like peptide ligases, catalytic domain"/>
    <property type="match status" value="1"/>
</dbReference>
<dbReference type="STRING" id="290052.ASU35_08870"/>
<organism evidence="2 3">
    <name type="scientific">Acetivibrio ethanolgignens</name>
    <dbReference type="NCBI Taxonomy" id="290052"/>
    <lineage>
        <taxon>Bacteria</taxon>
        <taxon>Bacillati</taxon>
        <taxon>Bacillota</taxon>
        <taxon>Clostridia</taxon>
        <taxon>Eubacteriales</taxon>
        <taxon>Oscillospiraceae</taxon>
        <taxon>Acetivibrio</taxon>
    </lineage>
</organism>
<dbReference type="EMBL" id="LNAM01000135">
    <property type="protein sequence ID" value="KSV59431.1"/>
    <property type="molecule type" value="Genomic_DNA"/>
</dbReference>
<proteinExistence type="predicted"/>
<evidence type="ECO:0008006" key="4">
    <source>
        <dbReference type="Google" id="ProtNLM"/>
    </source>
</evidence>
<sequence length="231" mass="25661">MKNRKEKEGIIAVVGAGGKTSLIMLLAQWLLKKGSRVIITTTTHMYEPEEGYYREGQFEEIIKQLDEGHIVWVGEPVKENKITGVSDDFLERLFALDAAVLIEADGARHFPCKVPAEHEPVIPENTKLVIGVAGLDCLGRPLEEVCFRPELAAGLLETDIRHCMTEADLMKLLLHPQGTKKGIPAEAEYMVMLNKADLPGARDAGERIKKELLQRGCECMVLSCKKAKELL</sequence>
<dbReference type="InterPro" id="IPR036565">
    <property type="entry name" value="Mur-like_cat_sf"/>
</dbReference>
<dbReference type="Pfam" id="PF19842">
    <property type="entry name" value="YqeC"/>
    <property type="match status" value="1"/>
</dbReference>
<evidence type="ECO:0000313" key="3">
    <source>
        <dbReference type="Proteomes" id="UP000054874"/>
    </source>
</evidence>
<comment type="caution">
    <text evidence="2">The sequence shown here is derived from an EMBL/GenBank/DDBJ whole genome shotgun (WGS) entry which is preliminary data.</text>
</comment>
<evidence type="ECO:0000313" key="2">
    <source>
        <dbReference type="EMBL" id="KSV59431.1"/>
    </source>
</evidence>
<dbReference type="GO" id="GO:0005524">
    <property type="term" value="F:ATP binding"/>
    <property type="evidence" value="ECO:0007669"/>
    <property type="project" value="InterPro"/>
</dbReference>
<name>A0A0V8QFU7_9FIRM</name>
<dbReference type="RefSeq" id="WP_058352331.1">
    <property type="nucleotide sequence ID" value="NZ_CABMMD010000135.1"/>
</dbReference>
<dbReference type="OrthoDB" id="368187at2"/>